<organism evidence="1 2">
    <name type="scientific">Haemophilus parahaemolyticus</name>
    <dbReference type="NCBI Taxonomy" id="735"/>
    <lineage>
        <taxon>Bacteria</taxon>
        <taxon>Pseudomonadati</taxon>
        <taxon>Pseudomonadota</taxon>
        <taxon>Gammaproteobacteria</taxon>
        <taxon>Pasteurellales</taxon>
        <taxon>Pasteurellaceae</taxon>
        <taxon>Haemophilus</taxon>
    </lineage>
</organism>
<dbReference type="AlphaFoldDB" id="A0A377I1Z0"/>
<reference evidence="1 2" key="1">
    <citation type="submission" date="2018-06" db="EMBL/GenBank/DDBJ databases">
        <authorList>
            <consortium name="Pathogen Informatics"/>
            <person name="Doyle S."/>
        </authorList>
    </citation>
    <scope>NUCLEOTIDE SEQUENCE [LARGE SCALE GENOMIC DNA]</scope>
    <source>
        <strain evidence="1 2">NCTC10794</strain>
    </source>
</reference>
<protein>
    <submittedName>
        <fullName evidence="1">Uncharacterized protein</fullName>
    </submittedName>
</protein>
<dbReference type="InterPro" id="IPR020353">
    <property type="entry name" value="Toxin_YafO"/>
</dbReference>
<proteinExistence type="predicted"/>
<gene>
    <name evidence="1" type="ORF">NCTC10794_01522</name>
</gene>
<dbReference type="Proteomes" id="UP000254867">
    <property type="component" value="Unassembled WGS sequence"/>
</dbReference>
<sequence>MVKVSVDDKLGNFPHIQKIAEGIAIFEITRLTENVIYPSFLGHYSGLDNHPKARECGLSKFHIALTIDEMNSKKWHNRNPQNRTCNNFVVFVRHWLYTDYIRVLDIISPEAHERIDGLIPKLVDKAEHFFDKSKEELDKEINYSPNEEIKGKFLK</sequence>
<evidence type="ECO:0000313" key="2">
    <source>
        <dbReference type="Proteomes" id="UP000254867"/>
    </source>
</evidence>
<dbReference type="EMBL" id="UGHH01000002">
    <property type="protein sequence ID" value="STO64455.1"/>
    <property type="molecule type" value="Genomic_DNA"/>
</dbReference>
<name>A0A377I1Z0_HAEPH</name>
<dbReference type="Pfam" id="PF13957">
    <property type="entry name" value="YafO_toxin"/>
    <property type="match status" value="1"/>
</dbReference>
<dbReference type="RefSeq" id="WP_119222869.1">
    <property type="nucleotide sequence ID" value="NZ_UGHH01000002.1"/>
</dbReference>
<accession>A0A377I1Z0</accession>
<evidence type="ECO:0000313" key="1">
    <source>
        <dbReference type="EMBL" id="STO64455.1"/>
    </source>
</evidence>